<dbReference type="eggNOG" id="ENOG502S423">
    <property type="taxonomic scope" value="Eukaryota"/>
</dbReference>
<dbReference type="OrthoDB" id="3052647at2759"/>
<gene>
    <name evidence="3" type="ORF">CC1G_13844</name>
</gene>
<dbReference type="InParanoid" id="D6RKK6"/>
<dbReference type="STRING" id="240176.D6RKK6"/>
<protein>
    <submittedName>
        <fullName evidence="3">Uncharacterized protein</fullName>
    </submittedName>
</protein>
<feature type="compositionally biased region" description="Polar residues" evidence="1">
    <location>
        <begin position="430"/>
        <end position="454"/>
    </location>
</feature>
<accession>D6RKK6</accession>
<evidence type="ECO:0000313" key="4">
    <source>
        <dbReference type="Proteomes" id="UP000001861"/>
    </source>
</evidence>
<keyword evidence="2" id="KW-1133">Transmembrane helix</keyword>
<keyword evidence="2" id="KW-0472">Membrane</keyword>
<dbReference type="GeneID" id="9378982"/>
<keyword evidence="4" id="KW-1185">Reference proteome</keyword>
<evidence type="ECO:0000256" key="1">
    <source>
        <dbReference type="SAM" id="MobiDB-lite"/>
    </source>
</evidence>
<dbReference type="AlphaFoldDB" id="D6RKK6"/>
<sequence length="487" mass="52621">MANSRWIVVDNRDSGIAYEGPWFTVNDSFDNVGNFGPTYLSTLHGTNETARLSYEFDGSEIKLLGTNRPRNSSGVIDPTWDCLIDGVSIGPTRPFEFAENNWVFCDWRNGLPGRHTLEVQVRSEGQTFWVDQIQYLPSPGAEVEKPAVMVGIQDHAIKYGKGWTTLGGTANMTRERGSVVEVEFIGTRLSWWGFIPTELPHDSTSGAFAIDGEEPTNFPLRGLPEESATIYNQMFFQTAELLPGPHKLFVMYRGSSSTTPLTLTHLLIHDGNFTAPGPDEPSIFDTANTPEPSLPPSALPDTGNKTPVGAIVGGTLGGLFLLALTAFIVVFLRRRKKRSEAGPFMDTTGPTPYDVTGTGYVSGGPSSPSFDPHLMYNPVPVAGGPGHRSMPSQSTDQTYDHPTIAGSPPAMPHHPPTFTKAQLAYGISNPDPSVSSGQSRTHQTSASDGNTNGSTGVGSRVIRHEDSGVRLNSPEDVVEIPPMYTPS</sequence>
<dbReference type="VEuPathDB" id="FungiDB:CC1G_13844"/>
<dbReference type="OMA" id="GQMATSE"/>
<dbReference type="Gene3D" id="2.60.120.260">
    <property type="entry name" value="Galactose-binding domain-like"/>
    <property type="match status" value="1"/>
</dbReference>
<proteinExistence type="predicted"/>
<dbReference type="RefSeq" id="XP_002911809.1">
    <property type="nucleotide sequence ID" value="XM_002911763.1"/>
</dbReference>
<feature type="transmembrane region" description="Helical" evidence="2">
    <location>
        <begin position="308"/>
        <end position="332"/>
    </location>
</feature>
<dbReference type="Proteomes" id="UP000001861">
    <property type="component" value="Unassembled WGS sequence"/>
</dbReference>
<keyword evidence="2" id="KW-0812">Transmembrane</keyword>
<organism evidence="3 4">
    <name type="scientific">Coprinopsis cinerea (strain Okayama-7 / 130 / ATCC MYA-4618 / FGSC 9003)</name>
    <name type="common">Inky cap fungus</name>
    <name type="synonym">Hormographiella aspergillata</name>
    <dbReference type="NCBI Taxonomy" id="240176"/>
    <lineage>
        <taxon>Eukaryota</taxon>
        <taxon>Fungi</taxon>
        <taxon>Dikarya</taxon>
        <taxon>Basidiomycota</taxon>
        <taxon>Agaricomycotina</taxon>
        <taxon>Agaricomycetes</taxon>
        <taxon>Agaricomycetidae</taxon>
        <taxon>Agaricales</taxon>
        <taxon>Agaricineae</taxon>
        <taxon>Psathyrellaceae</taxon>
        <taxon>Coprinopsis</taxon>
    </lineage>
</organism>
<reference evidence="3 4" key="1">
    <citation type="journal article" date="2010" name="Proc. Natl. Acad. Sci. U.S.A.">
        <title>Insights into evolution of multicellular fungi from the assembled chromosomes of the mushroom Coprinopsis cinerea (Coprinus cinereus).</title>
        <authorList>
            <person name="Stajich J.E."/>
            <person name="Wilke S.K."/>
            <person name="Ahren D."/>
            <person name="Au C.H."/>
            <person name="Birren B.W."/>
            <person name="Borodovsky M."/>
            <person name="Burns C."/>
            <person name="Canback B."/>
            <person name="Casselton L.A."/>
            <person name="Cheng C.K."/>
            <person name="Deng J."/>
            <person name="Dietrich F.S."/>
            <person name="Fargo D.C."/>
            <person name="Farman M.L."/>
            <person name="Gathman A.C."/>
            <person name="Goldberg J."/>
            <person name="Guigo R."/>
            <person name="Hoegger P.J."/>
            <person name="Hooker J.B."/>
            <person name="Huggins A."/>
            <person name="James T.Y."/>
            <person name="Kamada T."/>
            <person name="Kilaru S."/>
            <person name="Kodira C."/>
            <person name="Kues U."/>
            <person name="Kupfer D."/>
            <person name="Kwan H.S."/>
            <person name="Lomsadze A."/>
            <person name="Li W."/>
            <person name="Lilly W.W."/>
            <person name="Ma L.J."/>
            <person name="Mackey A.J."/>
            <person name="Manning G."/>
            <person name="Martin F."/>
            <person name="Muraguchi H."/>
            <person name="Natvig D.O."/>
            <person name="Palmerini H."/>
            <person name="Ramesh M.A."/>
            <person name="Rehmeyer C.J."/>
            <person name="Roe B.A."/>
            <person name="Shenoy N."/>
            <person name="Stanke M."/>
            <person name="Ter-Hovhannisyan V."/>
            <person name="Tunlid A."/>
            <person name="Velagapudi R."/>
            <person name="Vision T.J."/>
            <person name="Zeng Q."/>
            <person name="Zolan M.E."/>
            <person name="Pukkila P.J."/>
        </authorList>
    </citation>
    <scope>NUCLEOTIDE SEQUENCE [LARGE SCALE GENOMIC DNA]</scope>
    <source>
        <strain evidence="4">Okayama-7 / 130 / ATCC MYA-4618 / FGSC 9003</strain>
    </source>
</reference>
<dbReference type="KEGG" id="cci:CC1G_13844"/>
<dbReference type="EMBL" id="AACS02000002">
    <property type="protein sequence ID" value="EFI28315.1"/>
    <property type="molecule type" value="Genomic_DNA"/>
</dbReference>
<evidence type="ECO:0000313" key="3">
    <source>
        <dbReference type="EMBL" id="EFI28315.1"/>
    </source>
</evidence>
<feature type="region of interest" description="Disordered" evidence="1">
    <location>
        <begin position="383"/>
        <end position="487"/>
    </location>
</feature>
<dbReference type="HOGENOM" id="CLU_036313_2_0_1"/>
<evidence type="ECO:0000256" key="2">
    <source>
        <dbReference type="SAM" id="Phobius"/>
    </source>
</evidence>
<name>D6RKK6_COPC7</name>
<comment type="caution">
    <text evidence="3">The sequence shown here is derived from an EMBL/GenBank/DDBJ whole genome shotgun (WGS) entry which is preliminary data.</text>
</comment>